<name>A0A6J4NV80_9ACTN</name>
<keyword evidence="1" id="KW-1133">Transmembrane helix</keyword>
<dbReference type="PANTHER" id="PTHR35791">
    <property type="entry name" value="UPF0754 MEMBRANE PROTEIN YHEB"/>
    <property type="match status" value="1"/>
</dbReference>
<proteinExistence type="predicted"/>
<reference evidence="2" key="1">
    <citation type="submission" date="2020-02" db="EMBL/GenBank/DDBJ databases">
        <authorList>
            <person name="Meier V. D."/>
        </authorList>
    </citation>
    <scope>NUCLEOTIDE SEQUENCE</scope>
    <source>
        <strain evidence="2">AVDCRST_MAG47</strain>
    </source>
</reference>
<accession>A0A6J4NV80</accession>
<evidence type="ECO:0008006" key="3">
    <source>
        <dbReference type="Google" id="ProtNLM"/>
    </source>
</evidence>
<organism evidence="2">
    <name type="scientific">uncultured Nocardioidaceae bacterium</name>
    <dbReference type="NCBI Taxonomy" id="253824"/>
    <lineage>
        <taxon>Bacteria</taxon>
        <taxon>Bacillati</taxon>
        <taxon>Actinomycetota</taxon>
        <taxon>Actinomycetes</taxon>
        <taxon>Propionibacteriales</taxon>
        <taxon>Nocardioidaceae</taxon>
        <taxon>environmental samples</taxon>
    </lineage>
</organism>
<evidence type="ECO:0000256" key="1">
    <source>
        <dbReference type="SAM" id="Phobius"/>
    </source>
</evidence>
<dbReference type="AlphaFoldDB" id="A0A6J4NV80"/>
<feature type="transmembrane region" description="Helical" evidence="1">
    <location>
        <begin position="25"/>
        <end position="50"/>
    </location>
</feature>
<gene>
    <name evidence="2" type="ORF">AVDCRST_MAG47-2957</name>
</gene>
<keyword evidence="1" id="KW-0472">Membrane</keyword>
<evidence type="ECO:0000313" key="2">
    <source>
        <dbReference type="EMBL" id="CAA9393301.1"/>
    </source>
</evidence>
<dbReference type="PANTHER" id="PTHR35791:SF1">
    <property type="entry name" value="UPF0754 MEMBRANE PROTEIN YHEB"/>
    <property type="match status" value="1"/>
</dbReference>
<dbReference type="EMBL" id="CADCUK010000194">
    <property type="protein sequence ID" value="CAA9393301.1"/>
    <property type="molecule type" value="Genomic_DNA"/>
</dbReference>
<protein>
    <recommendedName>
        <fullName evidence="3">DUF445 family protein</fullName>
    </recommendedName>
</protein>
<feature type="transmembrane region" description="Helical" evidence="1">
    <location>
        <begin position="419"/>
        <end position="440"/>
    </location>
</feature>
<feature type="transmembrane region" description="Helical" evidence="1">
    <location>
        <begin position="222"/>
        <end position="241"/>
    </location>
</feature>
<sequence>MAAGWRREQTLGVNDVSSLIENEWVVFWTIPVFTGIIGWAINWTGLIMLFRPVRLHGVRVPGLAELSRLLPHKLQEIPGIPYGRLGWQGIVPARAAKMGSIAVDKAIAKIGTPKDFYQHLDPPAIAEHIVQIMAPEVPEIVDNAMTRQQPQLWNNLPPRLKEAVYARVANQLPGIVADITEEIGEHIDQLLDPKIMVIEHFRNNPALVNKIFYDVGRRELKLMVNFGLIFGFILGIPVAIVDHSFGIWWLLPILGVIVGWTTNLLGMALIFDPVEEKRFLGIKLHGLFLRRQAQVADVYARIIAEEVITLENIGNFLLYGPRGDRTQQMLESAMGPAIDRAAGPARAALRAAVGGREFDAIREQVAQDSAAHTITPFRDAAFSQRQSEKIRVLFAHRTRELPPRDFVEMLRAAIKEDEWMLYAHGAIMGFAGGVAHVLIFGSGGGH</sequence>
<keyword evidence="1" id="KW-0812">Transmembrane</keyword>
<feature type="transmembrane region" description="Helical" evidence="1">
    <location>
        <begin position="247"/>
        <end position="271"/>
    </location>
</feature>